<dbReference type="PANTHER" id="PTHR18964">
    <property type="entry name" value="ROK (REPRESSOR, ORF, KINASE) FAMILY"/>
    <property type="match status" value="1"/>
</dbReference>
<sequence length="176" mass="19173">MKHYLAVDIGGTFVKFGIIDEQASIQKIGKVKTPKTLEGLLDLVGSNYKNYPEIVGVAISCPGAVSESGMVYGTSALPYIHGPNVKQLLSKRLGLPVYMENDANCAGYAEVWKGKARGRKDVLIVVIGTGVGERLLRMESFTKVPICMEASSDIWLYLIVRELILIHGAQLLLLAH</sequence>
<dbReference type="Proteomes" id="UP001275315">
    <property type="component" value="Unassembled WGS sequence"/>
</dbReference>
<proteinExistence type="inferred from homology"/>
<keyword evidence="3" id="KW-1185">Reference proteome</keyword>
<name>A0ABU5CSG7_9BACI</name>
<accession>A0ABU5CSG7</accession>
<evidence type="ECO:0000313" key="2">
    <source>
        <dbReference type="EMBL" id="MDY0409327.1"/>
    </source>
</evidence>
<organism evidence="2 3">
    <name type="scientific">Paracerasibacillus soli</name>
    <dbReference type="NCBI Taxonomy" id="480284"/>
    <lineage>
        <taxon>Bacteria</taxon>
        <taxon>Bacillati</taxon>
        <taxon>Bacillota</taxon>
        <taxon>Bacilli</taxon>
        <taxon>Bacillales</taxon>
        <taxon>Bacillaceae</taxon>
        <taxon>Paracerasibacillus</taxon>
    </lineage>
</organism>
<dbReference type="SUPFAM" id="SSF53067">
    <property type="entry name" value="Actin-like ATPase domain"/>
    <property type="match status" value="1"/>
</dbReference>
<gene>
    <name evidence="2" type="ORF">RWD45_13060</name>
</gene>
<comment type="similarity">
    <text evidence="1">Belongs to the ROK (NagC/XylR) family.</text>
</comment>
<dbReference type="EMBL" id="JAWDIQ010000002">
    <property type="protein sequence ID" value="MDY0409327.1"/>
    <property type="molecule type" value="Genomic_DNA"/>
</dbReference>
<dbReference type="Pfam" id="PF00480">
    <property type="entry name" value="ROK"/>
    <property type="match status" value="1"/>
</dbReference>
<evidence type="ECO:0000313" key="3">
    <source>
        <dbReference type="Proteomes" id="UP001275315"/>
    </source>
</evidence>
<dbReference type="InterPro" id="IPR000600">
    <property type="entry name" value="ROK"/>
</dbReference>
<dbReference type="Gene3D" id="3.30.420.40">
    <property type="match status" value="2"/>
</dbReference>
<dbReference type="PANTHER" id="PTHR18964:SF170">
    <property type="entry name" value="SUGAR KINASE"/>
    <property type="match status" value="1"/>
</dbReference>
<evidence type="ECO:0000256" key="1">
    <source>
        <dbReference type="ARBA" id="ARBA00006479"/>
    </source>
</evidence>
<reference evidence="2 3" key="1">
    <citation type="submission" date="2023-10" db="EMBL/GenBank/DDBJ databases">
        <title>Virgibacillus soli CC-YMP-6 genome.</title>
        <authorList>
            <person name="Miliotis G."/>
            <person name="Sengupta P."/>
            <person name="Hameed A."/>
            <person name="Chuvochina M."/>
            <person name="Mcdonagh F."/>
            <person name="Simpson A.C."/>
            <person name="Singh N.K."/>
            <person name="Rekha P.D."/>
            <person name="Raman K."/>
            <person name="Hugenholtz P."/>
            <person name="Venkateswaran K."/>
        </authorList>
    </citation>
    <scope>NUCLEOTIDE SEQUENCE [LARGE SCALE GENOMIC DNA]</scope>
    <source>
        <strain evidence="2 3">CC-YMP-6</strain>
    </source>
</reference>
<dbReference type="InterPro" id="IPR043129">
    <property type="entry name" value="ATPase_NBD"/>
</dbReference>
<protein>
    <submittedName>
        <fullName evidence="2">ROK family protein</fullName>
    </submittedName>
</protein>
<comment type="caution">
    <text evidence="2">The sequence shown here is derived from an EMBL/GenBank/DDBJ whole genome shotgun (WGS) entry which is preliminary data.</text>
</comment>